<sequence length="100" mass="11227">MGKLVRDRIPEIIRANGDTPRSYVLDAHAYEIALHEKLLEEAAELREADNRGDRLGEAADVLEVLVAMGEFYGFTLDEVRRVAADKAGERGGFRGRVWLE</sequence>
<reference evidence="1 2" key="1">
    <citation type="submission" date="2017-10" db="EMBL/GenBank/DDBJ databases">
        <title>Comparative genomics between pathogenic Norcardia.</title>
        <authorList>
            <person name="Zeng L."/>
        </authorList>
    </citation>
    <scope>NUCLEOTIDE SEQUENCE [LARGE SCALE GENOMIC DNA]</scope>
    <source>
        <strain evidence="1 2">NC_YFY_NT001</strain>
    </source>
</reference>
<dbReference type="InterPro" id="IPR021130">
    <property type="entry name" value="PRib-ATP_PPHydrolase-like"/>
</dbReference>
<evidence type="ECO:0000313" key="2">
    <source>
        <dbReference type="Proteomes" id="UP000221961"/>
    </source>
</evidence>
<name>A0A291RWV6_9NOCA</name>
<keyword evidence="1" id="KW-0378">Hydrolase</keyword>
<accession>A0A291RWV6</accession>
<dbReference type="CDD" id="cd11532">
    <property type="entry name" value="NTP-PPase_COG4997"/>
    <property type="match status" value="1"/>
</dbReference>
<dbReference type="EMBL" id="CP023778">
    <property type="protein sequence ID" value="ATL71797.1"/>
    <property type="molecule type" value="Genomic_DNA"/>
</dbReference>
<dbReference type="Proteomes" id="UP000221961">
    <property type="component" value="Chromosome"/>
</dbReference>
<evidence type="ECO:0000313" key="1">
    <source>
        <dbReference type="EMBL" id="ATL71797.1"/>
    </source>
</evidence>
<proteinExistence type="predicted"/>
<gene>
    <name evidence="1" type="ORF">CRH09_14825</name>
</gene>
<dbReference type="KEGG" id="ntp:CRH09_14825"/>
<dbReference type="Pfam" id="PF01503">
    <property type="entry name" value="PRA-PH"/>
    <property type="match status" value="1"/>
</dbReference>
<organism evidence="1 2">
    <name type="scientific">Nocardia terpenica</name>
    <dbReference type="NCBI Taxonomy" id="455432"/>
    <lineage>
        <taxon>Bacteria</taxon>
        <taxon>Bacillati</taxon>
        <taxon>Actinomycetota</taxon>
        <taxon>Actinomycetes</taxon>
        <taxon>Mycobacteriales</taxon>
        <taxon>Nocardiaceae</taxon>
        <taxon>Nocardia</taxon>
    </lineage>
</organism>
<dbReference type="AlphaFoldDB" id="A0A291RWV6"/>
<dbReference type="GO" id="GO:0016787">
    <property type="term" value="F:hydrolase activity"/>
    <property type="evidence" value="ECO:0007669"/>
    <property type="project" value="UniProtKB-KW"/>
</dbReference>
<dbReference type="SUPFAM" id="SSF101386">
    <property type="entry name" value="all-alpha NTP pyrophosphatases"/>
    <property type="match status" value="1"/>
</dbReference>
<protein>
    <submittedName>
        <fullName evidence="1">Phosphoribosyl-ATP pyrophosphohydrolase</fullName>
    </submittedName>
</protein>
<dbReference type="InterPro" id="IPR038735">
    <property type="entry name" value="MSMEG_1276-like_NTP-PPase_dom"/>
</dbReference>